<comment type="caution">
    <text evidence="2">The sequence shown here is derived from an EMBL/GenBank/DDBJ whole genome shotgun (WGS) entry which is preliminary data.</text>
</comment>
<name>A0A7K3MB49_9ACTN</name>
<feature type="transmembrane region" description="Helical" evidence="1">
    <location>
        <begin position="513"/>
        <end position="533"/>
    </location>
</feature>
<dbReference type="RefSeq" id="WP_162453245.1">
    <property type="nucleotide sequence ID" value="NZ_WLZY01000012.1"/>
</dbReference>
<proteinExistence type="predicted"/>
<feature type="transmembrane region" description="Helical" evidence="1">
    <location>
        <begin position="21"/>
        <end position="39"/>
    </location>
</feature>
<keyword evidence="1" id="KW-0472">Membrane</keyword>
<dbReference type="Proteomes" id="UP000460435">
    <property type="component" value="Unassembled WGS sequence"/>
</dbReference>
<reference evidence="2 3" key="1">
    <citation type="submission" date="2019-11" db="EMBL/GenBank/DDBJ databases">
        <authorList>
            <person name="Li X.-J."/>
            <person name="Feng X.-M."/>
        </authorList>
    </citation>
    <scope>NUCLEOTIDE SEQUENCE [LARGE SCALE GENOMIC DNA]</scope>
    <source>
        <strain evidence="2 3">XMNu-373</strain>
    </source>
</reference>
<protein>
    <submittedName>
        <fullName evidence="2">Uncharacterized protein</fullName>
    </submittedName>
</protein>
<accession>A0A7K3MB49</accession>
<feature type="transmembrane region" description="Helical" evidence="1">
    <location>
        <begin position="420"/>
        <end position="442"/>
    </location>
</feature>
<gene>
    <name evidence="2" type="ORF">F7O44_26040</name>
</gene>
<evidence type="ECO:0000313" key="3">
    <source>
        <dbReference type="Proteomes" id="UP000460435"/>
    </source>
</evidence>
<feature type="transmembrane region" description="Helical" evidence="1">
    <location>
        <begin position="480"/>
        <end position="501"/>
    </location>
</feature>
<keyword evidence="3" id="KW-1185">Reference proteome</keyword>
<evidence type="ECO:0000256" key="1">
    <source>
        <dbReference type="SAM" id="Phobius"/>
    </source>
</evidence>
<feature type="transmembrane region" description="Helical" evidence="1">
    <location>
        <begin position="182"/>
        <end position="201"/>
    </location>
</feature>
<organism evidence="2 3">
    <name type="scientific">Phytoactinopolyspora mesophila</name>
    <dbReference type="NCBI Taxonomy" id="2650750"/>
    <lineage>
        <taxon>Bacteria</taxon>
        <taxon>Bacillati</taxon>
        <taxon>Actinomycetota</taxon>
        <taxon>Actinomycetes</taxon>
        <taxon>Jiangellales</taxon>
        <taxon>Jiangellaceae</taxon>
        <taxon>Phytoactinopolyspora</taxon>
    </lineage>
</organism>
<keyword evidence="1" id="KW-0812">Transmembrane</keyword>
<feature type="transmembrane region" description="Helical" evidence="1">
    <location>
        <begin position="256"/>
        <end position="277"/>
    </location>
</feature>
<dbReference type="EMBL" id="WLZY01000012">
    <property type="protein sequence ID" value="NDL60545.1"/>
    <property type="molecule type" value="Genomic_DNA"/>
</dbReference>
<feature type="transmembrane region" description="Helical" evidence="1">
    <location>
        <begin position="448"/>
        <end position="468"/>
    </location>
</feature>
<keyword evidence="1" id="KW-1133">Transmembrane helix</keyword>
<feature type="transmembrane region" description="Helical" evidence="1">
    <location>
        <begin position="59"/>
        <end position="81"/>
    </location>
</feature>
<dbReference type="AlphaFoldDB" id="A0A7K3MB49"/>
<sequence>MMRMLTGLAVADFRDRVRRPAYVVILLGAALLGYVAVPSPDAKWVIMQLGDHRGIYNSAYVGMVTALASGLWPTLCGFYIVRNSIERDRSTRVGQLLAAAPLRTSAYLAGKFLSNLMLLGSMLGVLALTALVMQLARGESRQIDLIALWQPFVLIALPLVAMTAALALLFESLPLLRTGLGNVLWFCIWLVIATAGQGPGLPLDGIGVNSVVRAMHQDMVDRGVELSGDFSLGLTYLDNPLGLFTWEGFTPTVGYVLGRATMVLLAVAIALLPVLWFGRFDPARFTEGPRGFRPTLVTRQGGAPAAVPQPVVVNELSYPADQRLDVAAAVRTRPETGAVWLRMWVGEVRILLQGVRWWWWTGASMLLLAGLAAPLDGVTRVMLPLAWVWPMLIWSRLGTQSHEHGVGSLLGAYPAVRRRVAAEWSAGFTLTALVGSGPLIRLVIAAEWAGVAAWAGGAVFIPSLALSLGMLSRTHRLFQAIYLPLWYTVANGLPVFDYMGAMRATSDFADVQVVMTLLVSAALLVVVFMTNVLRRFDRD</sequence>
<feature type="transmembrane region" description="Helical" evidence="1">
    <location>
        <begin position="112"/>
        <end position="136"/>
    </location>
</feature>
<feature type="transmembrane region" description="Helical" evidence="1">
    <location>
        <begin position="148"/>
        <end position="170"/>
    </location>
</feature>
<evidence type="ECO:0000313" key="2">
    <source>
        <dbReference type="EMBL" id="NDL60545.1"/>
    </source>
</evidence>